<evidence type="ECO:0000313" key="3">
    <source>
        <dbReference type="Proteomes" id="UP000183832"/>
    </source>
</evidence>
<keyword evidence="3" id="KW-1185">Reference proteome</keyword>
<protein>
    <submittedName>
        <fullName evidence="2">CLUMA_CG000669, isoform B</fullName>
    </submittedName>
</protein>
<dbReference type="AlphaFoldDB" id="A0A1J1HH11"/>
<keyword evidence="1" id="KW-0732">Signal</keyword>
<feature type="chain" id="PRO_5012249880" evidence="1">
    <location>
        <begin position="22"/>
        <end position="280"/>
    </location>
</feature>
<evidence type="ECO:0000256" key="1">
    <source>
        <dbReference type="SAM" id="SignalP"/>
    </source>
</evidence>
<dbReference type="OrthoDB" id="10680280at2759"/>
<organism evidence="2 3">
    <name type="scientific">Clunio marinus</name>
    <dbReference type="NCBI Taxonomy" id="568069"/>
    <lineage>
        <taxon>Eukaryota</taxon>
        <taxon>Metazoa</taxon>
        <taxon>Ecdysozoa</taxon>
        <taxon>Arthropoda</taxon>
        <taxon>Hexapoda</taxon>
        <taxon>Insecta</taxon>
        <taxon>Pterygota</taxon>
        <taxon>Neoptera</taxon>
        <taxon>Endopterygota</taxon>
        <taxon>Diptera</taxon>
        <taxon>Nematocera</taxon>
        <taxon>Chironomoidea</taxon>
        <taxon>Chironomidae</taxon>
        <taxon>Clunio</taxon>
    </lineage>
</organism>
<reference evidence="2" key="1">
    <citation type="submission" date="2015-04" db="EMBL/GenBank/DDBJ databases">
        <authorList>
            <person name="Syromyatnikov M.Y."/>
            <person name="Popov V.N."/>
        </authorList>
    </citation>
    <scope>NUCLEOTIDE SEQUENCE [LARGE SCALE GENOMIC DNA]</scope>
</reference>
<accession>A0A1J1HH11</accession>
<feature type="signal peptide" evidence="1">
    <location>
        <begin position="1"/>
        <end position="21"/>
    </location>
</feature>
<dbReference type="Proteomes" id="UP000183832">
    <property type="component" value="Unassembled WGS sequence"/>
</dbReference>
<evidence type="ECO:0000313" key="2">
    <source>
        <dbReference type="EMBL" id="CRK86842.1"/>
    </source>
</evidence>
<name>A0A1J1HH11_9DIPT</name>
<sequence length="280" mass="30647">MVSRNFLVVFVISVVLHHAIALNEKVDKSEVKDEKKVAKRGVLHYSTHGHIHPAVVSASHYHLPPAIAKYPLIQKPIFPVPVAPPVIAPAVHAVHPHYRLVPGGASVTSFNVNYPRYPLLARPLAPFIPKPVIPAVHHPAACGAHFHPTFVAPKPVVPVAVPYPGIHRHPKYPIVFQKPVVGGFFPPQYVPLATPNPTFIPVAVPANPQPALPPIAVNPGHGQMSGHLAHQLALYQHQQQQHQNNFPYPAAAETFHQNYDHASNDGQYHGLSSYQVPIHH</sequence>
<proteinExistence type="predicted"/>
<gene>
    <name evidence="2" type="ORF">CLUMA_CG000669</name>
</gene>
<dbReference type="EMBL" id="CVRI01000002">
    <property type="protein sequence ID" value="CRK86842.1"/>
    <property type="molecule type" value="Genomic_DNA"/>
</dbReference>